<name>A0ABP6YKR8_9ACTN</name>
<protein>
    <recommendedName>
        <fullName evidence="14">Peptidase S8/S53 domain-containing protein</fullName>
    </recommendedName>
</protein>
<dbReference type="PANTHER" id="PTHR43806">
    <property type="entry name" value="PEPTIDASE S8"/>
    <property type="match status" value="1"/>
</dbReference>
<keyword evidence="9 13" id="KW-0472">Membrane</keyword>
<evidence type="ECO:0000256" key="11">
    <source>
        <dbReference type="RuleBase" id="RU003355"/>
    </source>
</evidence>
<dbReference type="InterPro" id="IPR023827">
    <property type="entry name" value="Peptidase_S8_Asp-AS"/>
</dbReference>
<dbReference type="InterPro" id="IPR023828">
    <property type="entry name" value="Peptidase_S8_Ser-AS"/>
</dbReference>
<sequence>MKGIGPADAKATAGPTSASGSYTPHAGPCIPPAGVHTANPANIHTRSHTCDTYMTELRRKQANPGGLSMKGLDVKGLNVKDRTARSRSRIGRNSGTRALQRALGVLAVTGVCLATAPPVSATPAASRLTDTGAPGSDESPDFGLADSTECVFGGDVIKSTPWSLQRILLDQLWAQAKGEGVKVAVIDTGVDASNQQLRSAVAGGKTFVDGAANKDIEGHGTRVAGIIAARPLKGTGFVGIAPKATILSYRYSGGEEKQGNSGTMTQAIEAAVAAGAKIINISSDTANRQDNGPLRDAVAAAVKSGALIIAAAGNDGADGKSADTYPASYPGVLAVAASDRNDERAFFSQSGDFVDVAAPGVGMVSTVPKDGQCTADGTSFAAPYVAGVAALLKEKHKDWTAAQIATRIEETAQRPGRGPNRYIGWGVVDPVAALSDDSTPGVTPTPDPPVAAAAGGVVPMSVTMGESEAERERRIAIYVLGTGLATALVVAGSGVAVRDWRSRRAREAGRAGRFG</sequence>
<evidence type="ECO:0000256" key="3">
    <source>
        <dbReference type="ARBA" id="ARBA00022475"/>
    </source>
</evidence>
<dbReference type="InterPro" id="IPR000209">
    <property type="entry name" value="Peptidase_S8/S53_dom"/>
</dbReference>
<evidence type="ECO:0000256" key="8">
    <source>
        <dbReference type="ARBA" id="ARBA00022989"/>
    </source>
</evidence>
<dbReference type="PROSITE" id="PS00137">
    <property type="entry name" value="SUBTILASE_HIS"/>
    <property type="match status" value="1"/>
</dbReference>
<dbReference type="InterPro" id="IPR015500">
    <property type="entry name" value="Peptidase_S8_subtilisin-rel"/>
</dbReference>
<evidence type="ECO:0000256" key="6">
    <source>
        <dbReference type="ARBA" id="ARBA00022801"/>
    </source>
</evidence>
<organism evidence="15 16">
    <name type="scientific">Streptomyces osmaniensis</name>
    <dbReference type="NCBI Taxonomy" id="593134"/>
    <lineage>
        <taxon>Bacteria</taxon>
        <taxon>Bacillati</taxon>
        <taxon>Actinomycetota</taxon>
        <taxon>Actinomycetes</taxon>
        <taxon>Kitasatosporales</taxon>
        <taxon>Streptomycetaceae</taxon>
        <taxon>Streptomyces</taxon>
    </lineage>
</organism>
<dbReference type="SUPFAM" id="SSF52743">
    <property type="entry name" value="Subtilisin-like"/>
    <property type="match status" value="1"/>
</dbReference>
<evidence type="ECO:0000313" key="15">
    <source>
        <dbReference type="EMBL" id="GAA3583038.1"/>
    </source>
</evidence>
<keyword evidence="16" id="KW-1185">Reference proteome</keyword>
<dbReference type="NCBIfam" id="TIGR03921">
    <property type="entry name" value="T7SS_mycosin"/>
    <property type="match status" value="1"/>
</dbReference>
<keyword evidence="4 10" id="KW-0645">Protease</keyword>
<dbReference type="PANTHER" id="PTHR43806:SF11">
    <property type="entry name" value="CEREVISIN-RELATED"/>
    <property type="match status" value="1"/>
</dbReference>
<evidence type="ECO:0000256" key="1">
    <source>
        <dbReference type="ARBA" id="ARBA00004162"/>
    </source>
</evidence>
<evidence type="ECO:0000256" key="4">
    <source>
        <dbReference type="ARBA" id="ARBA00022670"/>
    </source>
</evidence>
<feature type="active site" description="Charge relay system" evidence="10">
    <location>
        <position position="187"/>
    </location>
</feature>
<comment type="similarity">
    <text evidence="2 10 11">Belongs to the peptidase S8 family.</text>
</comment>
<comment type="subcellular location">
    <subcellularLocation>
        <location evidence="1">Cell membrane</location>
        <topology evidence="1">Single-pass membrane protein</topology>
    </subcellularLocation>
</comment>
<evidence type="ECO:0000256" key="13">
    <source>
        <dbReference type="SAM" id="Phobius"/>
    </source>
</evidence>
<dbReference type="Proteomes" id="UP001500707">
    <property type="component" value="Unassembled WGS sequence"/>
</dbReference>
<dbReference type="PROSITE" id="PS51892">
    <property type="entry name" value="SUBTILASE"/>
    <property type="match status" value="1"/>
</dbReference>
<evidence type="ECO:0000256" key="12">
    <source>
        <dbReference type="SAM" id="MobiDB-lite"/>
    </source>
</evidence>
<dbReference type="PROSITE" id="PS00136">
    <property type="entry name" value="SUBTILASE_ASP"/>
    <property type="match status" value="1"/>
</dbReference>
<feature type="region of interest" description="Disordered" evidence="12">
    <location>
        <begin position="1"/>
        <end position="25"/>
    </location>
</feature>
<reference evidence="16" key="1">
    <citation type="journal article" date="2019" name="Int. J. Syst. Evol. Microbiol.">
        <title>The Global Catalogue of Microorganisms (GCM) 10K type strain sequencing project: providing services to taxonomists for standard genome sequencing and annotation.</title>
        <authorList>
            <consortium name="The Broad Institute Genomics Platform"/>
            <consortium name="The Broad Institute Genome Sequencing Center for Infectious Disease"/>
            <person name="Wu L."/>
            <person name="Ma J."/>
        </authorList>
    </citation>
    <scope>NUCLEOTIDE SEQUENCE [LARGE SCALE GENOMIC DNA]</scope>
    <source>
        <strain evidence="16">JCM 17656</strain>
    </source>
</reference>
<keyword evidence="5 13" id="KW-0812">Transmembrane</keyword>
<dbReference type="EMBL" id="BAABCE010000019">
    <property type="protein sequence ID" value="GAA3583038.1"/>
    <property type="molecule type" value="Genomic_DNA"/>
</dbReference>
<evidence type="ECO:0000259" key="14">
    <source>
        <dbReference type="Pfam" id="PF00082"/>
    </source>
</evidence>
<dbReference type="PROSITE" id="PS00138">
    <property type="entry name" value="SUBTILASE_SER"/>
    <property type="match status" value="1"/>
</dbReference>
<feature type="domain" description="Peptidase S8/S53" evidence="14">
    <location>
        <begin position="178"/>
        <end position="426"/>
    </location>
</feature>
<feature type="active site" description="Charge relay system" evidence="10">
    <location>
        <position position="219"/>
    </location>
</feature>
<evidence type="ECO:0000256" key="10">
    <source>
        <dbReference type="PROSITE-ProRule" id="PRU01240"/>
    </source>
</evidence>
<dbReference type="InterPro" id="IPR050131">
    <property type="entry name" value="Peptidase_S8_subtilisin-like"/>
</dbReference>
<keyword evidence="6 10" id="KW-0378">Hydrolase</keyword>
<proteinExistence type="inferred from homology"/>
<dbReference type="InterPro" id="IPR023834">
    <property type="entry name" value="T7SS_pept_S8A_mycosin"/>
</dbReference>
<evidence type="ECO:0000256" key="7">
    <source>
        <dbReference type="ARBA" id="ARBA00022825"/>
    </source>
</evidence>
<dbReference type="Pfam" id="PF00082">
    <property type="entry name" value="Peptidase_S8"/>
    <property type="match status" value="1"/>
</dbReference>
<gene>
    <name evidence="15" type="ORF">GCM10022295_75280</name>
</gene>
<keyword evidence="8 13" id="KW-1133">Transmembrane helix</keyword>
<dbReference type="InterPro" id="IPR022398">
    <property type="entry name" value="Peptidase_S8_His-AS"/>
</dbReference>
<accession>A0ABP6YKR8</accession>
<dbReference type="InterPro" id="IPR036852">
    <property type="entry name" value="Peptidase_S8/S53_dom_sf"/>
</dbReference>
<evidence type="ECO:0000256" key="9">
    <source>
        <dbReference type="ARBA" id="ARBA00023136"/>
    </source>
</evidence>
<keyword evidence="7 10" id="KW-0720">Serine protease</keyword>
<dbReference type="PRINTS" id="PR00723">
    <property type="entry name" value="SUBTILISIN"/>
</dbReference>
<feature type="active site" description="Charge relay system" evidence="10">
    <location>
        <position position="379"/>
    </location>
</feature>
<feature type="transmembrane region" description="Helical" evidence="13">
    <location>
        <begin position="475"/>
        <end position="497"/>
    </location>
</feature>
<evidence type="ECO:0000256" key="2">
    <source>
        <dbReference type="ARBA" id="ARBA00011073"/>
    </source>
</evidence>
<dbReference type="Gene3D" id="3.40.50.200">
    <property type="entry name" value="Peptidase S8/S53 domain"/>
    <property type="match status" value="1"/>
</dbReference>
<comment type="caution">
    <text evidence="15">The sequence shown here is derived from an EMBL/GenBank/DDBJ whole genome shotgun (WGS) entry which is preliminary data.</text>
</comment>
<feature type="region of interest" description="Disordered" evidence="12">
    <location>
        <begin position="122"/>
        <end position="141"/>
    </location>
</feature>
<evidence type="ECO:0000256" key="5">
    <source>
        <dbReference type="ARBA" id="ARBA00022692"/>
    </source>
</evidence>
<keyword evidence="3" id="KW-1003">Cell membrane</keyword>
<evidence type="ECO:0000313" key="16">
    <source>
        <dbReference type="Proteomes" id="UP001500707"/>
    </source>
</evidence>